<accession>A0A8S5QPU9</accession>
<proteinExistence type="predicted"/>
<reference evidence="1" key="1">
    <citation type="journal article" date="2021" name="Proc. Natl. Acad. Sci. U.S.A.">
        <title>A Catalog of Tens of Thousands of Viruses from Human Metagenomes Reveals Hidden Associations with Chronic Diseases.</title>
        <authorList>
            <person name="Tisza M.J."/>
            <person name="Buck C.B."/>
        </authorList>
    </citation>
    <scope>NUCLEOTIDE SEQUENCE</scope>
    <source>
        <strain evidence="1">CtRCE13</strain>
    </source>
</reference>
<evidence type="ECO:0000313" key="1">
    <source>
        <dbReference type="EMBL" id="DAE21104.1"/>
    </source>
</evidence>
<name>A0A8S5QPU9_9CAUD</name>
<organism evidence="1">
    <name type="scientific">Siphoviridae sp. ctRCE13</name>
    <dbReference type="NCBI Taxonomy" id="2826332"/>
    <lineage>
        <taxon>Viruses</taxon>
        <taxon>Duplodnaviria</taxon>
        <taxon>Heunggongvirae</taxon>
        <taxon>Uroviricota</taxon>
        <taxon>Caudoviricetes</taxon>
    </lineage>
</organism>
<sequence>MKVPNDIKKAIKKCAEAESKANFYERIIIKWLEDMKLTEETANNPTRNMEDSFIDCCKLGYAPEDFIEILEELGGE</sequence>
<dbReference type="EMBL" id="BK015707">
    <property type="protein sequence ID" value="DAE21104.1"/>
    <property type="molecule type" value="Genomic_DNA"/>
</dbReference>
<protein>
    <submittedName>
        <fullName evidence="1">Ribonuclease</fullName>
    </submittedName>
</protein>